<evidence type="ECO:0000256" key="11">
    <source>
        <dbReference type="ARBA" id="ARBA00023034"/>
    </source>
</evidence>
<evidence type="ECO:0000256" key="1">
    <source>
        <dbReference type="ARBA" id="ARBA00001936"/>
    </source>
</evidence>
<comment type="cofactor">
    <cofactor evidence="1">
        <name>Mn(2+)</name>
        <dbReference type="ChEBI" id="CHEBI:29035"/>
    </cofactor>
</comment>
<organism evidence="16">
    <name type="scientific">Sipha flava</name>
    <name type="common">yellow sugarcane aphid</name>
    <dbReference type="NCBI Taxonomy" id="143950"/>
    <lineage>
        <taxon>Eukaryota</taxon>
        <taxon>Metazoa</taxon>
        <taxon>Ecdysozoa</taxon>
        <taxon>Arthropoda</taxon>
        <taxon>Hexapoda</taxon>
        <taxon>Insecta</taxon>
        <taxon>Pterygota</taxon>
        <taxon>Neoptera</taxon>
        <taxon>Paraneoptera</taxon>
        <taxon>Hemiptera</taxon>
        <taxon>Sternorrhyncha</taxon>
        <taxon>Aphidomorpha</taxon>
        <taxon>Aphidoidea</taxon>
        <taxon>Aphididae</taxon>
        <taxon>Sipha</taxon>
    </lineage>
</organism>
<name>A0A2S2QTU6_9HEMI</name>
<dbReference type="InterPro" id="IPR029044">
    <property type="entry name" value="Nucleotide-diphossugar_trans"/>
</dbReference>
<dbReference type="InterPro" id="IPR039477">
    <property type="entry name" value="ILEI/PANDER_dom"/>
</dbReference>
<evidence type="ECO:0000256" key="3">
    <source>
        <dbReference type="ARBA" id="ARBA00004922"/>
    </source>
</evidence>
<comment type="pathway">
    <text evidence="3">Protein modification; protein glycosylation.</text>
</comment>
<dbReference type="AlphaFoldDB" id="A0A2S2QTU6"/>
<dbReference type="Proteomes" id="UP000694846">
    <property type="component" value="Unplaced"/>
</dbReference>
<dbReference type="Gene3D" id="3.90.550.10">
    <property type="entry name" value="Spore Coat Polysaccharide Biosynthesis Protein SpsA, Chain A"/>
    <property type="match status" value="1"/>
</dbReference>
<keyword evidence="17" id="KW-1185">Reference proteome</keyword>
<evidence type="ECO:0000256" key="14">
    <source>
        <dbReference type="SAM" id="Phobius"/>
    </source>
</evidence>
<dbReference type="Pfam" id="PF15711">
    <property type="entry name" value="ILEI"/>
    <property type="match status" value="1"/>
</dbReference>
<dbReference type="GO" id="GO:0046872">
    <property type="term" value="F:metal ion binding"/>
    <property type="evidence" value="ECO:0007669"/>
    <property type="project" value="UniProtKB-KW"/>
</dbReference>
<keyword evidence="13" id="KW-0464">Manganese</keyword>
<dbReference type="PANTHER" id="PTHR46396">
    <property type="entry name" value="PROTEIN O-LINKED-MANNOSE BETA-1,2-N-ACETYLGLUCOSAMINYLTRANSFERASE 1"/>
    <property type="match status" value="1"/>
</dbReference>
<proteinExistence type="inferred from homology"/>
<keyword evidence="9" id="KW-0735">Signal-anchor</keyword>
<comment type="subcellular location">
    <subcellularLocation>
        <location evidence="2">Golgi apparatus membrane</location>
        <topology evidence="2">Single-pass type II membrane protein</topology>
    </subcellularLocation>
</comment>
<protein>
    <submittedName>
        <fullName evidence="16 18">Protein O-linked-mannose beta-1,2-N-acetylglucosaminyltransferase 1</fullName>
    </submittedName>
</protein>
<dbReference type="EMBL" id="GGMS01011993">
    <property type="protein sequence ID" value="MBY81196.1"/>
    <property type="molecule type" value="Transcribed_RNA"/>
</dbReference>
<feature type="domain" description="ILEI/PANDER" evidence="15">
    <location>
        <begin position="116"/>
        <end position="183"/>
    </location>
</feature>
<keyword evidence="8" id="KW-0479">Metal-binding</keyword>
<evidence type="ECO:0000256" key="4">
    <source>
        <dbReference type="ARBA" id="ARBA00006492"/>
    </source>
</evidence>
<keyword evidence="7 14" id="KW-0812">Transmembrane</keyword>
<evidence type="ECO:0000256" key="10">
    <source>
        <dbReference type="ARBA" id="ARBA00022989"/>
    </source>
</evidence>
<evidence type="ECO:0000313" key="18">
    <source>
        <dbReference type="RefSeq" id="XP_025421231.1"/>
    </source>
</evidence>
<dbReference type="RefSeq" id="XP_025421231.1">
    <property type="nucleotide sequence ID" value="XM_025565446.1"/>
</dbReference>
<gene>
    <name evidence="16" type="primary">POMGNT1</name>
    <name evidence="18" type="synonym">LOC112691284</name>
    <name evidence="16" type="ORF">g.83774</name>
</gene>
<evidence type="ECO:0000313" key="17">
    <source>
        <dbReference type="Proteomes" id="UP000694846"/>
    </source>
</evidence>
<evidence type="ECO:0000256" key="9">
    <source>
        <dbReference type="ARBA" id="ARBA00022968"/>
    </source>
</evidence>
<evidence type="ECO:0000259" key="15">
    <source>
        <dbReference type="Pfam" id="PF15711"/>
    </source>
</evidence>
<sequence>MNMGFLAIPCTKAAATIMRRNFCCWKRFRVILVSIVVLFVLINIIVTLLPAGRHGPHVGGSGVVAGDLGYNGSNKWPLYADAARYISIEVLSSKDRVRICVDDATVIDDSGPSNNRGMHVVVLNQYTGMVMAQRVFDTYMDDEPLIGFLQRVSNGRIMIFAIKDEASFHLTNEGKRAMQMHVGGGGGGAAAAASRSGSGSTAGGSLWLSELGWRDMWAMVAKHHNNDPEENKEIDVINGRVYGESYSRNPRVVMQHNSKSAASSDSWGTDVLLRVQVPLDVNHSQNNQNDDWCDSWVAAVGSEDNNDDSGDDNGSIIDEEIVIDSQLARRRRFCSRIEGYGDVCSCIHPAPLDFHPSSIPDSNIDRVPVVIIAGNRADYLYRTLKSVLNARGVQQHMVIVHVDGYYDEPVEVARLLGVRAVQHMPAVDDSVNGGGINSNTLRRRRVTQHYKSALTSTFSALFPQADFAIVLEDDLEVSVDFFSFFSQTLPLLAVDDNSIDSNNDGSGSLYCVSAWNDQGYEHTASRPDVLYRVDWMPGLGWMLKRSLYKDQLESEWPTVEKPWDWDMWMRSNKIQRGRQCVVPEVSRTYHFGSSRAVNVNPYFQRTYFDRHAFYNYNNGIKTSFGSNSGGTGGEYEDGGGLIHFKNIDKMTGVAYLKMIEHMIMTEGQIVDHNKWPCRKKQWNELAKNGGIRNNDNSGMQYVGDKDYYQSDSEFFIIEEMMNNDYAMRSKKLFLLYIKMEHPTGDIKDAASVAWTPLAKCLGIWDLDIRGHYKGMWRLYLNQNNQDDGRNAEEEGIPGHSISGAELFIISCPFSHFCKFKPANITAIWFNTNGGGEDDDGGDDML</sequence>
<keyword evidence="12 14" id="KW-0472">Membrane</keyword>
<dbReference type="PROSITE" id="PS52031">
    <property type="entry name" value="GG_LECTIN"/>
    <property type="match status" value="1"/>
</dbReference>
<keyword evidence="6 16" id="KW-0808">Transferase</keyword>
<keyword evidence="5 16" id="KW-0328">Glycosyltransferase</keyword>
<evidence type="ECO:0000256" key="13">
    <source>
        <dbReference type="ARBA" id="ARBA00023211"/>
    </source>
</evidence>
<dbReference type="Pfam" id="PF03071">
    <property type="entry name" value="GNT-I"/>
    <property type="match status" value="1"/>
</dbReference>
<reference evidence="16" key="1">
    <citation type="submission" date="2018-04" db="EMBL/GenBank/DDBJ databases">
        <title>Transcriptome assembly of Sipha flava.</title>
        <authorList>
            <person name="Scully E.D."/>
            <person name="Geib S.M."/>
            <person name="Palmer N.A."/>
            <person name="Koch K."/>
            <person name="Bradshaw J."/>
            <person name="Heng-Moss T."/>
            <person name="Sarath G."/>
        </authorList>
    </citation>
    <scope>NUCLEOTIDE SEQUENCE</scope>
</reference>
<evidence type="ECO:0000313" key="16">
    <source>
        <dbReference type="EMBL" id="MBY81196.1"/>
    </source>
</evidence>
<comment type="similarity">
    <text evidence="4">Belongs to the glycosyltransferase 13 family.</text>
</comment>
<keyword evidence="10 14" id="KW-1133">Transmembrane helix</keyword>
<dbReference type="InterPro" id="IPR004139">
    <property type="entry name" value="Glyco_trans_13"/>
</dbReference>
<dbReference type="InterPro" id="IPR052463">
    <property type="entry name" value="O-linked_mannose_GnT"/>
</dbReference>
<dbReference type="PANTHER" id="PTHR46396:SF1">
    <property type="entry name" value="PROTEIN O-LINKED-MANNOSE BETA-1,2-N-ACETYLGLUCOSAMINYLTRANSFERASE 1"/>
    <property type="match status" value="1"/>
</dbReference>
<evidence type="ECO:0000256" key="2">
    <source>
        <dbReference type="ARBA" id="ARBA00004323"/>
    </source>
</evidence>
<evidence type="ECO:0000256" key="8">
    <source>
        <dbReference type="ARBA" id="ARBA00022723"/>
    </source>
</evidence>
<reference evidence="18" key="2">
    <citation type="submission" date="2025-04" db="UniProtKB">
        <authorList>
            <consortium name="RefSeq"/>
        </authorList>
    </citation>
    <scope>IDENTIFICATION</scope>
    <source>
        <tissue evidence="18">Whole body</tissue>
    </source>
</reference>
<feature type="transmembrane region" description="Helical" evidence="14">
    <location>
        <begin position="28"/>
        <end position="49"/>
    </location>
</feature>
<evidence type="ECO:0000256" key="7">
    <source>
        <dbReference type="ARBA" id="ARBA00022692"/>
    </source>
</evidence>
<dbReference type="UniPathway" id="UPA00378"/>
<dbReference type="SUPFAM" id="SSF53448">
    <property type="entry name" value="Nucleotide-diphospho-sugar transferases"/>
    <property type="match status" value="1"/>
</dbReference>
<accession>A0A2S2QTU6</accession>
<dbReference type="OrthoDB" id="440755at2759"/>
<keyword evidence="11" id="KW-0333">Golgi apparatus</keyword>
<dbReference type="GO" id="GO:0000139">
    <property type="term" value="C:Golgi membrane"/>
    <property type="evidence" value="ECO:0007669"/>
    <property type="project" value="UniProtKB-SubCell"/>
</dbReference>
<dbReference type="GO" id="GO:0047223">
    <property type="term" value="F:beta-1,3-galactosyl-O-glycosyl-glycoprotein beta-1,3-N-acetylglucosaminyltransferase activity"/>
    <property type="evidence" value="ECO:0007669"/>
    <property type="project" value="TreeGrafter"/>
</dbReference>
<dbReference type="GO" id="GO:0016266">
    <property type="term" value="P:protein O-linked glycosylation via N-acetyl-galactosamine"/>
    <property type="evidence" value="ECO:0007669"/>
    <property type="project" value="TreeGrafter"/>
</dbReference>
<dbReference type="FunFam" id="3.90.550.10:FF:000252">
    <property type="entry name" value="Protein O-linked-mannose beta-1,2-N-acetylglucosaminyltransferase 1"/>
    <property type="match status" value="1"/>
</dbReference>
<evidence type="ECO:0000256" key="6">
    <source>
        <dbReference type="ARBA" id="ARBA00022679"/>
    </source>
</evidence>
<evidence type="ECO:0000256" key="12">
    <source>
        <dbReference type="ARBA" id="ARBA00023136"/>
    </source>
</evidence>
<evidence type="ECO:0000256" key="5">
    <source>
        <dbReference type="ARBA" id="ARBA00022676"/>
    </source>
</evidence>